<dbReference type="GO" id="GO:0000160">
    <property type="term" value="P:phosphorelay signal transduction system"/>
    <property type="evidence" value="ECO:0007669"/>
    <property type="project" value="InterPro"/>
</dbReference>
<accession>A0A6M0RRD6</accession>
<gene>
    <name evidence="3" type="ORF">DXZ20_22340</name>
</gene>
<dbReference type="AlphaFoldDB" id="A0A6M0RRD6"/>
<dbReference type="InterPro" id="IPR036641">
    <property type="entry name" value="HPT_dom_sf"/>
</dbReference>
<protein>
    <recommendedName>
        <fullName evidence="2">HPt domain-containing protein</fullName>
    </recommendedName>
</protein>
<keyword evidence="1" id="KW-0597">Phosphoprotein</keyword>
<dbReference type="RefSeq" id="WP_163700778.1">
    <property type="nucleotide sequence ID" value="NZ_QXHD01000004.1"/>
</dbReference>
<proteinExistence type="predicted"/>
<evidence type="ECO:0000313" key="4">
    <source>
        <dbReference type="Proteomes" id="UP000481033"/>
    </source>
</evidence>
<dbReference type="CDD" id="cd00088">
    <property type="entry name" value="HPT"/>
    <property type="match status" value="1"/>
</dbReference>
<dbReference type="SMART" id="SM00073">
    <property type="entry name" value="HPT"/>
    <property type="match status" value="1"/>
</dbReference>
<evidence type="ECO:0000313" key="3">
    <source>
        <dbReference type="EMBL" id="NEZ58332.1"/>
    </source>
</evidence>
<evidence type="ECO:0000259" key="2">
    <source>
        <dbReference type="PROSITE" id="PS50894"/>
    </source>
</evidence>
<dbReference type="InterPro" id="IPR008207">
    <property type="entry name" value="Sig_transdc_His_kin_Hpt_dom"/>
</dbReference>
<reference evidence="3 4" key="1">
    <citation type="journal article" date="2020" name="Microb. Ecol.">
        <title>Ecogenomics of the Marine Benthic Filamentous Cyanobacterium Adonisia.</title>
        <authorList>
            <person name="Walter J.M."/>
            <person name="Coutinho F.H."/>
            <person name="Leomil L."/>
            <person name="Hargreaves P.I."/>
            <person name="Campeao M.E."/>
            <person name="Vieira V.V."/>
            <person name="Silva B.S."/>
            <person name="Fistarol G.O."/>
            <person name="Salomon P.S."/>
            <person name="Sawabe T."/>
            <person name="Mino S."/>
            <person name="Hosokawa M."/>
            <person name="Miyashita H."/>
            <person name="Maruyama F."/>
            <person name="van Verk M.C."/>
            <person name="Dutilh B.E."/>
            <person name="Thompson C.C."/>
            <person name="Thompson F.L."/>
        </authorList>
    </citation>
    <scope>NUCLEOTIDE SEQUENCE [LARGE SCALE GENOMIC DNA]</scope>
    <source>
        <strain evidence="3 4">CCMR0081</strain>
    </source>
</reference>
<dbReference type="InterPro" id="IPR051315">
    <property type="entry name" value="Bact_Chemotaxis_CheA"/>
</dbReference>
<keyword evidence="4" id="KW-1185">Reference proteome</keyword>
<feature type="modified residue" description="Phosphohistidine" evidence="1">
    <location>
        <position position="50"/>
    </location>
</feature>
<dbReference type="Pfam" id="PF01627">
    <property type="entry name" value="Hpt"/>
    <property type="match status" value="1"/>
</dbReference>
<feature type="domain" description="HPt" evidence="2">
    <location>
        <begin position="11"/>
        <end position="107"/>
    </location>
</feature>
<dbReference type="InterPro" id="IPR036890">
    <property type="entry name" value="HATPase_C_sf"/>
</dbReference>
<comment type="caution">
    <text evidence="3">The sequence shown here is derived from an EMBL/GenBank/DDBJ whole genome shotgun (WGS) entry which is preliminary data.</text>
</comment>
<dbReference type="Gene3D" id="1.20.120.160">
    <property type="entry name" value="HPT domain"/>
    <property type="match status" value="1"/>
</dbReference>
<dbReference type="EMBL" id="QXHD01000004">
    <property type="protein sequence ID" value="NEZ58332.1"/>
    <property type="molecule type" value="Genomic_DNA"/>
</dbReference>
<organism evidence="3 4">
    <name type="scientific">Adonisia turfae CCMR0081</name>
    <dbReference type="NCBI Taxonomy" id="2292702"/>
    <lineage>
        <taxon>Bacteria</taxon>
        <taxon>Bacillati</taxon>
        <taxon>Cyanobacteriota</taxon>
        <taxon>Adonisia</taxon>
        <taxon>Adonisia turfae</taxon>
    </lineage>
</organism>
<dbReference type="SUPFAM" id="SSF47226">
    <property type="entry name" value="Histidine-containing phosphotransfer domain, HPT domain"/>
    <property type="match status" value="1"/>
</dbReference>
<dbReference type="PANTHER" id="PTHR43395">
    <property type="entry name" value="SENSOR HISTIDINE KINASE CHEA"/>
    <property type="match status" value="1"/>
</dbReference>
<dbReference type="Gene3D" id="3.30.565.10">
    <property type="entry name" value="Histidine kinase-like ATPase, C-terminal domain"/>
    <property type="match status" value="1"/>
</dbReference>
<dbReference type="PANTHER" id="PTHR43395:SF1">
    <property type="entry name" value="CHEMOTAXIS PROTEIN CHEA"/>
    <property type="match status" value="1"/>
</dbReference>
<name>A0A6M0RRD6_9CYAN</name>
<dbReference type="Proteomes" id="UP000481033">
    <property type="component" value="Unassembled WGS sequence"/>
</dbReference>
<evidence type="ECO:0000256" key="1">
    <source>
        <dbReference type="PROSITE-ProRule" id="PRU00110"/>
    </source>
</evidence>
<dbReference type="PROSITE" id="PS50894">
    <property type="entry name" value="HPT"/>
    <property type="match status" value="1"/>
</dbReference>
<dbReference type="SUPFAM" id="SSF55874">
    <property type="entry name" value="ATPase domain of HSP90 chaperone/DNA topoisomerase II/histidine kinase"/>
    <property type="match status" value="1"/>
</dbReference>
<sequence>MSSNQVILQPPPTYFQQEASQLLQQIGDELQSLSQNFSIQKAHTLMRLAHTLKGAAATVGLDVIKTITQALENAFKALCTPDANLTPAVEDLIFEGYNCLELMVSVRLAKEPIDESNILARIATIVSQLQENLGDRFGQDSYLPTSIELGVDVTQAIFESGVTDYLNELSYALKTPDPESLKALLHIHADVFIGLAESLQLPGFGAIAKATLAALKQHPAQTVHIAQIALADYRAGQTKVLQGDRNQGGAPSSALLQLGTQVPQRTNRLKGLWQWLNQPITMPHKALQIQVTQPSSPPPTLPTKPIPVVKKQPLSQVFLNCQEDLSDLTRQHDKPVLVEIRENEVLIDQAIAQRLYDPLLQLVHYAFKQDLEMPTVRQQQGKSALGRIQLAAKQAEQHLVMCVWDDGYGLNPETPCQQVRPQIASLQGTVTAAYSPGKGTCFTLRIPLSTCRVHTSVETSAFAVASPPLAPLPHPL</sequence>